<dbReference type="EMBL" id="JACSDY010000011">
    <property type="protein sequence ID" value="KAF7415682.1"/>
    <property type="molecule type" value="Genomic_DNA"/>
</dbReference>
<comment type="caution">
    <text evidence="1">The sequence shown here is derived from an EMBL/GenBank/DDBJ whole genome shotgun (WGS) entry which is preliminary data.</text>
</comment>
<reference evidence="1" key="1">
    <citation type="journal article" date="2020" name="G3 (Bethesda)">
        <title>High-Quality Assemblies for Three Invasive Social Wasps from the &lt;i&gt;Vespula&lt;/i&gt; Genus.</title>
        <authorList>
            <person name="Harrop T.W.R."/>
            <person name="Guhlin J."/>
            <person name="McLaughlin G.M."/>
            <person name="Permina E."/>
            <person name="Stockwell P."/>
            <person name="Gilligan J."/>
            <person name="Le Lec M.F."/>
            <person name="Gruber M.A.M."/>
            <person name="Quinn O."/>
            <person name="Lovegrove M."/>
            <person name="Duncan E.J."/>
            <person name="Remnant E.J."/>
            <person name="Van Eeckhoven J."/>
            <person name="Graham B."/>
            <person name="Knapp R.A."/>
            <person name="Langford K.W."/>
            <person name="Kronenberg Z."/>
            <person name="Press M.O."/>
            <person name="Eacker S.M."/>
            <person name="Wilson-Rankin E.E."/>
            <person name="Purcell J."/>
            <person name="Lester P.J."/>
            <person name="Dearden P.K."/>
        </authorList>
    </citation>
    <scope>NUCLEOTIDE SEQUENCE</scope>
    <source>
        <strain evidence="1">Volc-1</strain>
    </source>
</reference>
<gene>
    <name evidence="1" type="ORF">H0235_012274</name>
</gene>
<organism evidence="1 2">
    <name type="scientific">Vespula pensylvanica</name>
    <name type="common">Western yellow jacket</name>
    <name type="synonym">Wasp</name>
    <dbReference type="NCBI Taxonomy" id="30213"/>
    <lineage>
        <taxon>Eukaryota</taxon>
        <taxon>Metazoa</taxon>
        <taxon>Ecdysozoa</taxon>
        <taxon>Arthropoda</taxon>
        <taxon>Hexapoda</taxon>
        <taxon>Insecta</taxon>
        <taxon>Pterygota</taxon>
        <taxon>Neoptera</taxon>
        <taxon>Endopterygota</taxon>
        <taxon>Hymenoptera</taxon>
        <taxon>Apocrita</taxon>
        <taxon>Aculeata</taxon>
        <taxon>Vespoidea</taxon>
        <taxon>Vespidae</taxon>
        <taxon>Vespinae</taxon>
        <taxon>Vespula</taxon>
    </lineage>
</organism>
<accession>A0A834NQJ4</accession>
<proteinExistence type="predicted"/>
<keyword evidence="2" id="KW-1185">Reference proteome</keyword>
<protein>
    <submittedName>
        <fullName evidence="1">Uncharacterized protein</fullName>
    </submittedName>
</protein>
<sequence>MFTEKRFRRIFLRKSKRSFGLPGDSDAVRFCLKDSNIGDGKECRWALAAPVVTVSISSWPSCIDNNDDHDAYDDYDAEEGNISTYFYKLILFSSLRMQGKDLRKSTTTLVASRERSGKEKVIGADITFGKRQSSPWARREVILGSRMIPKKLFAI</sequence>
<dbReference type="Proteomes" id="UP000600918">
    <property type="component" value="Unassembled WGS sequence"/>
</dbReference>
<evidence type="ECO:0000313" key="1">
    <source>
        <dbReference type="EMBL" id="KAF7415682.1"/>
    </source>
</evidence>
<evidence type="ECO:0000313" key="2">
    <source>
        <dbReference type="Proteomes" id="UP000600918"/>
    </source>
</evidence>
<dbReference type="AlphaFoldDB" id="A0A834NQJ4"/>
<name>A0A834NQJ4_VESPE</name>